<reference evidence="2 3" key="1">
    <citation type="submission" date="2022-06" db="EMBL/GenBank/DDBJ databases">
        <title>Actinoplanes abujensis sp. nov., isolated from Nigerian arid soil.</title>
        <authorList>
            <person name="Ding P."/>
        </authorList>
    </citation>
    <scope>NUCLEOTIDE SEQUENCE [LARGE SCALE GENOMIC DNA]</scope>
    <source>
        <strain evidence="3">TRM88002</strain>
    </source>
</reference>
<evidence type="ECO:0000313" key="3">
    <source>
        <dbReference type="Proteomes" id="UP001523216"/>
    </source>
</evidence>
<dbReference type="EMBL" id="JAMQOL010000017">
    <property type="protein sequence ID" value="MCM4078861.1"/>
    <property type="molecule type" value="Genomic_DNA"/>
</dbReference>
<dbReference type="InterPro" id="IPR010916">
    <property type="entry name" value="TonB_box_CS"/>
</dbReference>
<dbReference type="PANTHER" id="PTHR34387">
    <property type="entry name" value="SLR1258 PROTEIN"/>
    <property type="match status" value="1"/>
</dbReference>
<feature type="chain" id="PRO_5045368133" evidence="1">
    <location>
        <begin position="30"/>
        <end position="244"/>
    </location>
</feature>
<gene>
    <name evidence="2" type="ORF">LXN57_14915</name>
</gene>
<accession>A0ABT0XYI8</accession>
<dbReference type="Gene3D" id="3.30.110.170">
    <property type="entry name" value="Protein of unknown function (DUF541), domain 1"/>
    <property type="match status" value="1"/>
</dbReference>
<protein>
    <submittedName>
        <fullName evidence="2">SIMPL domain-containing protein</fullName>
    </submittedName>
</protein>
<dbReference type="RefSeq" id="WP_251798755.1">
    <property type="nucleotide sequence ID" value="NZ_JAMQOL010000017.1"/>
</dbReference>
<keyword evidence="3" id="KW-1185">Reference proteome</keyword>
<comment type="caution">
    <text evidence="2">The sequence shown here is derived from an EMBL/GenBank/DDBJ whole genome shotgun (WGS) entry which is preliminary data.</text>
</comment>
<name>A0ABT0XYI8_9ACTN</name>
<dbReference type="PANTHER" id="PTHR34387:SF1">
    <property type="entry name" value="PERIPLASMIC IMMUNOGENIC PROTEIN"/>
    <property type="match status" value="1"/>
</dbReference>
<dbReference type="Gene3D" id="3.30.70.2970">
    <property type="entry name" value="Protein of unknown function (DUF541), domain 2"/>
    <property type="match status" value="1"/>
</dbReference>
<dbReference type="InterPro" id="IPR007497">
    <property type="entry name" value="SIMPL/DUF541"/>
</dbReference>
<organism evidence="2 3">
    <name type="scientific">Paractinoplanes hotanensis</name>
    <dbReference type="NCBI Taxonomy" id="2906497"/>
    <lineage>
        <taxon>Bacteria</taxon>
        <taxon>Bacillati</taxon>
        <taxon>Actinomycetota</taxon>
        <taxon>Actinomycetes</taxon>
        <taxon>Micromonosporales</taxon>
        <taxon>Micromonosporaceae</taxon>
        <taxon>Paractinoplanes</taxon>
    </lineage>
</organism>
<evidence type="ECO:0000313" key="2">
    <source>
        <dbReference type="EMBL" id="MCM4078861.1"/>
    </source>
</evidence>
<dbReference type="Pfam" id="PF04402">
    <property type="entry name" value="SIMPL"/>
    <property type="match status" value="1"/>
</dbReference>
<dbReference type="Proteomes" id="UP001523216">
    <property type="component" value="Unassembled WGS sequence"/>
</dbReference>
<feature type="signal peptide" evidence="1">
    <location>
        <begin position="1"/>
        <end position="29"/>
    </location>
</feature>
<proteinExistence type="predicted"/>
<dbReference type="PROSITE" id="PS00430">
    <property type="entry name" value="TONB_DEPENDENT_REC_1"/>
    <property type="match status" value="1"/>
</dbReference>
<sequence length="244" mass="24842">MSKKSRSVVVLLAAVVVLSSLAGGGTAFAAGGAAVDQPWESVTVTGQGEVSGQPDRLDASFAVETSSSTVADALKRASAAAGRMRDSLVRGGVAKADLQTSNVSVTSTRKDDGAITGYTVNQGLTAKIRDLSRGGALISAAVAAGGDAARVNGTSFAIENDAALLAEARKKAFADARRKAGLYAREAGRPLGRVVKVSEGGPVYWGQGGQDRFAADSAVPLEPGRQQLTVSVTVEWVLDAPKAQ</sequence>
<keyword evidence="1" id="KW-0732">Signal</keyword>
<dbReference type="InterPro" id="IPR052022">
    <property type="entry name" value="26kDa_periplasmic_antigen"/>
</dbReference>
<evidence type="ECO:0000256" key="1">
    <source>
        <dbReference type="SAM" id="SignalP"/>
    </source>
</evidence>